<feature type="domain" description="Methyltransferase" evidence="5">
    <location>
        <begin position="51"/>
        <end position="143"/>
    </location>
</feature>
<dbReference type="Proteomes" id="UP001521931">
    <property type="component" value="Unassembled WGS sequence"/>
</dbReference>
<evidence type="ECO:0000256" key="3">
    <source>
        <dbReference type="ARBA" id="ARBA00022691"/>
    </source>
</evidence>
<dbReference type="PANTHER" id="PTHR43464:SF19">
    <property type="entry name" value="UBIQUINONE BIOSYNTHESIS O-METHYLTRANSFERASE, MITOCHONDRIAL"/>
    <property type="match status" value="1"/>
</dbReference>
<dbReference type="EMBL" id="JAKRCV010000014">
    <property type="protein sequence ID" value="MCG7321548.1"/>
    <property type="molecule type" value="Genomic_DNA"/>
</dbReference>
<dbReference type="CDD" id="cd02440">
    <property type="entry name" value="AdoMet_MTases"/>
    <property type="match status" value="1"/>
</dbReference>
<keyword evidence="7" id="KW-1185">Reference proteome</keyword>
<dbReference type="RefSeq" id="WP_239263288.1">
    <property type="nucleotide sequence ID" value="NZ_JAKRCV010000014.1"/>
</dbReference>
<dbReference type="PANTHER" id="PTHR43464">
    <property type="entry name" value="METHYLTRANSFERASE"/>
    <property type="match status" value="1"/>
</dbReference>
<protein>
    <submittedName>
        <fullName evidence="6">Class I SAM-dependent methyltransferase</fullName>
    </submittedName>
</protein>
<gene>
    <name evidence="6" type="ORF">MHL29_06515</name>
</gene>
<reference evidence="6 7" key="1">
    <citation type="submission" date="2022-02" db="EMBL/GenBank/DDBJ databases">
        <title>Uncovering new skin microbiome diversity through culturing and metagenomics.</title>
        <authorList>
            <person name="Conlan S."/>
            <person name="Deming C."/>
            <person name="Nisc Comparative Sequencing Program N."/>
            <person name="Segre J.A."/>
        </authorList>
    </citation>
    <scope>NUCLEOTIDE SEQUENCE [LARGE SCALE GENOMIC DNA]</scope>
    <source>
        <strain evidence="6 7">ACRQZ</strain>
    </source>
</reference>
<evidence type="ECO:0000256" key="2">
    <source>
        <dbReference type="ARBA" id="ARBA00022679"/>
    </source>
</evidence>
<evidence type="ECO:0000313" key="6">
    <source>
        <dbReference type="EMBL" id="MCG7321548.1"/>
    </source>
</evidence>
<sequence length="217" mass="23419">MSEHEEHHHHPPPMAQTAEDWDERYSGEQVWSGNPNEALVVESKDLAPGRVLDVGCGEGADAVWLAHQGWEVTALDISSRAVERTLAAGRQAGMTITGVAAPLLEADLEQGSFDLVSAMYPALMKVPTHDAEQRLAELVAPGGTLLVVHHGDIDRELSLSHGFDPDEYVAPADVAAALGEEWEVVVHEQRDRDVALGAGSHHKSDIVLRATRRAQVG</sequence>
<dbReference type="InterPro" id="IPR041698">
    <property type="entry name" value="Methyltransf_25"/>
</dbReference>
<evidence type="ECO:0000256" key="4">
    <source>
        <dbReference type="SAM" id="MobiDB-lite"/>
    </source>
</evidence>
<dbReference type="InterPro" id="IPR029063">
    <property type="entry name" value="SAM-dependent_MTases_sf"/>
</dbReference>
<organism evidence="6 7">
    <name type="scientific">Arsenicicoccus bolidensis</name>
    <dbReference type="NCBI Taxonomy" id="229480"/>
    <lineage>
        <taxon>Bacteria</taxon>
        <taxon>Bacillati</taxon>
        <taxon>Actinomycetota</taxon>
        <taxon>Actinomycetes</taxon>
        <taxon>Micrococcales</taxon>
        <taxon>Intrasporangiaceae</taxon>
        <taxon>Arsenicicoccus</taxon>
    </lineage>
</organism>
<evidence type="ECO:0000259" key="5">
    <source>
        <dbReference type="Pfam" id="PF13649"/>
    </source>
</evidence>
<dbReference type="SUPFAM" id="SSF53335">
    <property type="entry name" value="S-adenosyl-L-methionine-dependent methyltransferases"/>
    <property type="match status" value="1"/>
</dbReference>
<evidence type="ECO:0000313" key="7">
    <source>
        <dbReference type="Proteomes" id="UP001521931"/>
    </source>
</evidence>
<dbReference type="Pfam" id="PF13649">
    <property type="entry name" value="Methyltransf_25"/>
    <property type="match status" value="1"/>
</dbReference>
<accession>A0ABS9Q0Z9</accession>
<proteinExistence type="predicted"/>
<comment type="caution">
    <text evidence="6">The sequence shown here is derived from an EMBL/GenBank/DDBJ whole genome shotgun (WGS) entry which is preliminary data.</text>
</comment>
<feature type="region of interest" description="Disordered" evidence="4">
    <location>
        <begin position="1"/>
        <end position="29"/>
    </location>
</feature>
<keyword evidence="3" id="KW-0949">S-adenosyl-L-methionine</keyword>
<dbReference type="Gene3D" id="3.40.50.150">
    <property type="entry name" value="Vaccinia Virus protein VP39"/>
    <property type="match status" value="1"/>
</dbReference>
<dbReference type="GO" id="GO:0008168">
    <property type="term" value="F:methyltransferase activity"/>
    <property type="evidence" value="ECO:0007669"/>
    <property type="project" value="UniProtKB-KW"/>
</dbReference>
<name>A0ABS9Q0Z9_9MICO</name>
<evidence type="ECO:0000256" key="1">
    <source>
        <dbReference type="ARBA" id="ARBA00022603"/>
    </source>
</evidence>
<dbReference type="GO" id="GO:0032259">
    <property type="term" value="P:methylation"/>
    <property type="evidence" value="ECO:0007669"/>
    <property type="project" value="UniProtKB-KW"/>
</dbReference>
<keyword evidence="2" id="KW-0808">Transferase</keyword>
<keyword evidence="1 6" id="KW-0489">Methyltransferase</keyword>